<keyword evidence="3" id="KW-1185">Reference proteome</keyword>
<accession>A0A929FBX5</accession>
<name>A0A929FBX5_LEPEC</name>
<proteinExistence type="predicted"/>
<feature type="domain" description="Nif11" evidence="1">
    <location>
        <begin position="70"/>
        <end position="109"/>
    </location>
</feature>
<dbReference type="Proteomes" id="UP000615026">
    <property type="component" value="Unassembled WGS sequence"/>
</dbReference>
<dbReference type="RefSeq" id="WP_193995333.1">
    <property type="nucleotide sequence ID" value="NZ_JADEXP010000272.1"/>
</dbReference>
<dbReference type="AlphaFoldDB" id="A0A929FBX5"/>
<reference evidence="2" key="1">
    <citation type="submission" date="2020-10" db="EMBL/GenBank/DDBJ databases">
        <authorList>
            <person name="Castelo-Branco R."/>
            <person name="Eusebio N."/>
            <person name="Adriana R."/>
            <person name="Vieira A."/>
            <person name="Brugerolle De Fraissinette N."/>
            <person name="Rezende De Castro R."/>
            <person name="Schneider M.P."/>
            <person name="Vasconcelos V."/>
            <person name="Leao P.N."/>
        </authorList>
    </citation>
    <scope>NUCLEOTIDE SEQUENCE</scope>
    <source>
        <strain evidence="2">LEGE 11479</strain>
    </source>
</reference>
<dbReference type="Pfam" id="PF07862">
    <property type="entry name" value="Nif11"/>
    <property type="match status" value="1"/>
</dbReference>
<gene>
    <name evidence="2" type="ORF">IQ260_22545</name>
</gene>
<protein>
    <submittedName>
        <fullName evidence="2">Nif11-like leader peptide family natural product</fullName>
    </submittedName>
</protein>
<dbReference type="InterPro" id="IPR012903">
    <property type="entry name" value="Nif11"/>
</dbReference>
<dbReference type="EMBL" id="JADEXP010000272">
    <property type="protein sequence ID" value="MBE9069429.1"/>
    <property type="molecule type" value="Genomic_DNA"/>
</dbReference>
<evidence type="ECO:0000259" key="1">
    <source>
        <dbReference type="Pfam" id="PF07862"/>
    </source>
</evidence>
<sequence>MSSPAIQDFNQKFAQSPELQQKIGEVESVPQMLALLQAWDCTLTGPELIVLAQQAYQTWLASLDLTVRPFFVEAHENKTINKAIETCHTPQDVVLLAKTHGFQLSERELKAAADAAAKVEGFSFEKIWFKGLGLLD</sequence>
<evidence type="ECO:0000313" key="3">
    <source>
        <dbReference type="Proteomes" id="UP000615026"/>
    </source>
</evidence>
<organism evidence="2 3">
    <name type="scientific">Leptolyngbya cf. ectocarpi LEGE 11479</name>
    <dbReference type="NCBI Taxonomy" id="1828722"/>
    <lineage>
        <taxon>Bacteria</taxon>
        <taxon>Bacillati</taxon>
        <taxon>Cyanobacteriota</taxon>
        <taxon>Cyanophyceae</taxon>
        <taxon>Leptolyngbyales</taxon>
        <taxon>Leptolyngbyaceae</taxon>
        <taxon>Leptolyngbya group</taxon>
        <taxon>Leptolyngbya</taxon>
    </lineage>
</organism>
<evidence type="ECO:0000313" key="2">
    <source>
        <dbReference type="EMBL" id="MBE9069429.1"/>
    </source>
</evidence>
<comment type="caution">
    <text evidence="2">The sequence shown here is derived from an EMBL/GenBank/DDBJ whole genome shotgun (WGS) entry which is preliminary data.</text>
</comment>